<dbReference type="AlphaFoldDB" id="A0A4Z2JJA9"/>
<dbReference type="EMBL" id="SRLO01000002">
    <property type="protein sequence ID" value="TNN89312.1"/>
    <property type="molecule type" value="Genomic_DNA"/>
</dbReference>
<evidence type="ECO:0000313" key="2">
    <source>
        <dbReference type="EMBL" id="TNN89312.1"/>
    </source>
</evidence>
<proteinExistence type="predicted"/>
<sequence>MKWEQLRLWAKTGTCLGGRGLGRGAVPPEGCVGTRHTSPGPPQCSLPQEAPSRHSRCKAPPGTREAPQGSRLGISCFTQSQRVCCSFTPPESPGSPVQSIQLHPNSFTNYNQERMRAIHPKGDGVSRDG</sequence>
<protein>
    <submittedName>
        <fullName evidence="2">Uncharacterized protein</fullName>
    </submittedName>
</protein>
<reference evidence="2 3" key="1">
    <citation type="submission" date="2019-03" db="EMBL/GenBank/DDBJ databases">
        <title>First draft genome of Liparis tanakae, snailfish: a comprehensive survey of snailfish specific genes.</title>
        <authorList>
            <person name="Kim W."/>
            <person name="Song I."/>
            <person name="Jeong J.-H."/>
            <person name="Kim D."/>
            <person name="Kim S."/>
            <person name="Ryu S."/>
            <person name="Song J.Y."/>
            <person name="Lee S.K."/>
        </authorList>
    </citation>
    <scope>NUCLEOTIDE SEQUENCE [LARGE SCALE GENOMIC DNA]</scope>
    <source>
        <tissue evidence="2">Muscle</tissue>
    </source>
</reference>
<name>A0A4Z2JJA9_9TELE</name>
<comment type="caution">
    <text evidence="2">The sequence shown here is derived from an EMBL/GenBank/DDBJ whole genome shotgun (WGS) entry which is preliminary data.</text>
</comment>
<gene>
    <name evidence="2" type="ORF">EYF80_000600</name>
</gene>
<organism evidence="2 3">
    <name type="scientific">Liparis tanakae</name>
    <name type="common">Tanaka's snailfish</name>
    <dbReference type="NCBI Taxonomy" id="230148"/>
    <lineage>
        <taxon>Eukaryota</taxon>
        <taxon>Metazoa</taxon>
        <taxon>Chordata</taxon>
        <taxon>Craniata</taxon>
        <taxon>Vertebrata</taxon>
        <taxon>Euteleostomi</taxon>
        <taxon>Actinopterygii</taxon>
        <taxon>Neopterygii</taxon>
        <taxon>Teleostei</taxon>
        <taxon>Neoteleostei</taxon>
        <taxon>Acanthomorphata</taxon>
        <taxon>Eupercaria</taxon>
        <taxon>Perciformes</taxon>
        <taxon>Cottioidei</taxon>
        <taxon>Cottales</taxon>
        <taxon>Liparidae</taxon>
        <taxon>Liparis</taxon>
    </lineage>
</organism>
<dbReference type="Proteomes" id="UP000314294">
    <property type="component" value="Unassembled WGS sequence"/>
</dbReference>
<keyword evidence="3" id="KW-1185">Reference proteome</keyword>
<evidence type="ECO:0000256" key="1">
    <source>
        <dbReference type="SAM" id="MobiDB-lite"/>
    </source>
</evidence>
<evidence type="ECO:0000313" key="3">
    <source>
        <dbReference type="Proteomes" id="UP000314294"/>
    </source>
</evidence>
<accession>A0A4Z2JJA9</accession>
<feature type="region of interest" description="Disordered" evidence="1">
    <location>
        <begin position="27"/>
        <end position="70"/>
    </location>
</feature>